<dbReference type="PROSITE" id="PS00041">
    <property type="entry name" value="HTH_ARAC_FAMILY_1"/>
    <property type="match status" value="1"/>
</dbReference>
<name>E8M123_PHOS4</name>
<dbReference type="GO" id="GO:0043565">
    <property type="term" value="F:sequence-specific DNA binding"/>
    <property type="evidence" value="ECO:0007669"/>
    <property type="project" value="InterPro"/>
</dbReference>
<evidence type="ECO:0000256" key="2">
    <source>
        <dbReference type="ARBA" id="ARBA00023125"/>
    </source>
</evidence>
<dbReference type="PANTHER" id="PTHR47893">
    <property type="entry name" value="REGULATORY PROTEIN PCHR"/>
    <property type="match status" value="1"/>
</dbReference>
<keyword evidence="3" id="KW-0804">Transcription</keyword>
<dbReference type="InterPro" id="IPR018062">
    <property type="entry name" value="HTH_AraC-typ_CS"/>
</dbReference>
<dbReference type="SMART" id="SM00342">
    <property type="entry name" value="HTH_ARAC"/>
    <property type="match status" value="1"/>
</dbReference>
<comment type="caution">
    <text evidence="5">The sequence shown here is derived from an EMBL/GenBank/DDBJ whole genome shotgun (WGS) entry which is preliminary data.</text>
</comment>
<dbReference type="PANTHER" id="PTHR47893:SF1">
    <property type="entry name" value="REGULATORY PROTEIN PCHR"/>
    <property type="match status" value="1"/>
</dbReference>
<evidence type="ECO:0000259" key="4">
    <source>
        <dbReference type="PROSITE" id="PS01124"/>
    </source>
</evidence>
<dbReference type="Gene3D" id="1.10.10.60">
    <property type="entry name" value="Homeodomain-like"/>
    <property type="match status" value="2"/>
</dbReference>
<sequence>MSCATQQGVNIPKVVLTKTIIEDDKKVIFSKNRFKDAPILEGKLLNYQSADTFTLYGGTSLELVDSHIVASIKPAITITIVVQGKLTFGYDDLELSLDGDKQVEAVMVNVAQPASFHRSIERNNTLTKINLILSPQWVMSRLGNEDSATAFLSGHMQYIRLNVDNALMKSVNQLLSCEQPRDLIAKLNFESLALQLVEKMFVRLGSTTTYQDFTQPDSKTNEQNLSERIKDILYYIETQLKHSLNLDSIAKHFSMSSSNLQRIFKEDVGITVKSYVRQRRLHLAKSNLEKGLVTITEAAYEAGYNHPANFTIAFKKEFGIPPAKVVKTE</sequence>
<dbReference type="RefSeq" id="WP_008072563.1">
    <property type="nucleotide sequence ID" value="NZ_AEVT01000003.1"/>
</dbReference>
<dbReference type="EMBL" id="AEVT01000003">
    <property type="protein sequence ID" value="EGA72262.1"/>
    <property type="molecule type" value="Genomic_DNA"/>
</dbReference>
<accession>E8M123</accession>
<gene>
    <name evidence="5" type="ORF">VISI1226_05693</name>
</gene>
<dbReference type="Pfam" id="PF12833">
    <property type="entry name" value="HTH_18"/>
    <property type="match status" value="1"/>
</dbReference>
<keyword evidence="2" id="KW-0238">DNA-binding</keyword>
<dbReference type="PROSITE" id="PS01124">
    <property type="entry name" value="HTH_ARAC_FAMILY_2"/>
    <property type="match status" value="1"/>
</dbReference>
<protein>
    <submittedName>
        <fullName evidence="5">Putative transcriptional regulator, AraC/XylS family protein</fullName>
    </submittedName>
</protein>
<dbReference type="InterPro" id="IPR018060">
    <property type="entry name" value="HTH_AraC"/>
</dbReference>
<dbReference type="eggNOG" id="COG2207">
    <property type="taxonomic scope" value="Bacteria"/>
</dbReference>
<dbReference type="InterPro" id="IPR009057">
    <property type="entry name" value="Homeodomain-like_sf"/>
</dbReference>
<dbReference type="GeneID" id="95567374"/>
<dbReference type="AlphaFoldDB" id="E8M123"/>
<reference evidence="5 6" key="1">
    <citation type="journal article" date="2012" name="Int. J. Syst. Evol. Microbiol.">
        <title>Vibrio caribbeanicus sp. nov., isolated from the marine sponge Scleritoderma cyanea.</title>
        <authorList>
            <person name="Hoffmann M."/>
            <person name="Monday S.R."/>
            <person name="Allard M.W."/>
            <person name="Strain E.A."/>
            <person name="Whittaker P."/>
            <person name="Naum M."/>
            <person name="McCarthy P.J."/>
            <person name="Lopez J.V."/>
            <person name="Fischer M."/>
            <person name="Brown E.W."/>
        </authorList>
    </citation>
    <scope>NUCLEOTIDE SEQUENCE [LARGE SCALE GENOMIC DNA]</scope>
    <source>
        <strain evidence="6">DSMZ 21326</strain>
    </source>
</reference>
<keyword evidence="1" id="KW-0805">Transcription regulation</keyword>
<evidence type="ECO:0000313" key="6">
    <source>
        <dbReference type="Proteomes" id="UP000006228"/>
    </source>
</evidence>
<evidence type="ECO:0000256" key="1">
    <source>
        <dbReference type="ARBA" id="ARBA00023015"/>
    </source>
</evidence>
<proteinExistence type="predicted"/>
<dbReference type="SUPFAM" id="SSF46689">
    <property type="entry name" value="Homeodomain-like"/>
    <property type="match status" value="2"/>
</dbReference>
<dbReference type="GO" id="GO:0003700">
    <property type="term" value="F:DNA-binding transcription factor activity"/>
    <property type="evidence" value="ECO:0007669"/>
    <property type="project" value="InterPro"/>
</dbReference>
<feature type="domain" description="HTH araC/xylS-type" evidence="4">
    <location>
        <begin position="230"/>
        <end position="328"/>
    </location>
</feature>
<dbReference type="InterPro" id="IPR053142">
    <property type="entry name" value="PchR_regulatory_protein"/>
</dbReference>
<dbReference type="OrthoDB" id="5949386at2"/>
<evidence type="ECO:0000313" key="5">
    <source>
        <dbReference type="EMBL" id="EGA72262.1"/>
    </source>
</evidence>
<dbReference type="Proteomes" id="UP000006228">
    <property type="component" value="Unassembled WGS sequence"/>
</dbReference>
<evidence type="ECO:0000256" key="3">
    <source>
        <dbReference type="ARBA" id="ARBA00023163"/>
    </source>
</evidence>
<organism evidence="5 6">
    <name type="scientific">Vibrio sinaloensis DSM 21326</name>
    <dbReference type="NCBI Taxonomy" id="945550"/>
    <lineage>
        <taxon>Bacteria</taxon>
        <taxon>Pseudomonadati</taxon>
        <taxon>Pseudomonadota</taxon>
        <taxon>Gammaproteobacteria</taxon>
        <taxon>Vibrionales</taxon>
        <taxon>Vibrionaceae</taxon>
        <taxon>Vibrio</taxon>
        <taxon>Vibrio oreintalis group</taxon>
    </lineage>
</organism>